<proteinExistence type="predicted"/>
<dbReference type="EMBL" id="SIHI01000045">
    <property type="protein sequence ID" value="TWT41455.1"/>
    <property type="molecule type" value="Genomic_DNA"/>
</dbReference>
<evidence type="ECO:0000313" key="2">
    <source>
        <dbReference type="EMBL" id="TWT41455.1"/>
    </source>
</evidence>
<name>A0A5C5VU62_9PLAN</name>
<keyword evidence="1" id="KW-0175">Coiled coil</keyword>
<reference evidence="2 3" key="1">
    <citation type="submission" date="2019-02" db="EMBL/GenBank/DDBJ databases">
        <title>Deep-cultivation of Planctomycetes and their phenomic and genomic characterization uncovers novel biology.</title>
        <authorList>
            <person name="Wiegand S."/>
            <person name="Jogler M."/>
            <person name="Boedeker C."/>
            <person name="Pinto D."/>
            <person name="Vollmers J."/>
            <person name="Rivas-Marin E."/>
            <person name="Kohn T."/>
            <person name="Peeters S.H."/>
            <person name="Heuer A."/>
            <person name="Rast P."/>
            <person name="Oberbeckmann S."/>
            <person name="Bunk B."/>
            <person name="Jeske O."/>
            <person name="Meyerdierks A."/>
            <person name="Storesund J.E."/>
            <person name="Kallscheuer N."/>
            <person name="Luecker S."/>
            <person name="Lage O.M."/>
            <person name="Pohl T."/>
            <person name="Merkel B.J."/>
            <person name="Hornburger P."/>
            <person name="Mueller R.-W."/>
            <person name="Bruemmer F."/>
            <person name="Labrenz M."/>
            <person name="Spormann A.M."/>
            <person name="Op Den Camp H."/>
            <person name="Overmann J."/>
            <person name="Amann R."/>
            <person name="Jetten M.S.M."/>
            <person name="Mascher T."/>
            <person name="Medema M.H."/>
            <person name="Devos D.P."/>
            <person name="Kaster A.-K."/>
            <person name="Ovreas L."/>
            <person name="Rohde M."/>
            <person name="Galperin M.Y."/>
            <person name="Jogler C."/>
        </authorList>
    </citation>
    <scope>NUCLEOTIDE SEQUENCE [LARGE SCALE GENOMIC DNA]</scope>
    <source>
        <strain evidence="2 3">KOR42</strain>
    </source>
</reference>
<organism evidence="2 3">
    <name type="scientific">Thalassoglobus neptunius</name>
    <dbReference type="NCBI Taxonomy" id="1938619"/>
    <lineage>
        <taxon>Bacteria</taxon>
        <taxon>Pseudomonadati</taxon>
        <taxon>Planctomycetota</taxon>
        <taxon>Planctomycetia</taxon>
        <taxon>Planctomycetales</taxon>
        <taxon>Planctomycetaceae</taxon>
        <taxon>Thalassoglobus</taxon>
    </lineage>
</organism>
<gene>
    <name evidence="2" type="ORF">KOR42_48080</name>
</gene>
<dbReference type="Proteomes" id="UP000317243">
    <property type="component" value="Unassembled WGS sequence"/>
</dbReference>
<protein>
    <submittedName>
        <fullName evidence="2">Uncharacterized protein</fullName>
    </submittedName>
</protein>
<feature type="coiled-coil region" evidence="1">
    <location>
        <begin position="33"/>
        <end position="60"/>
    </location>
</feature>
<dbReference type="AlphaFoldDB" id="A0A5C5VU62"/>
<comment type="caution">
    <text evidence="2">The sequence shown here is derived from an EMBL/GenBank/DDBJ whole genome shotgun (WGS) entry which is preliminary data.</text>
</comment>
<keyword evidence="3" id="KW-1185">Reference proteome</keyword>
<evidence type="ECO:0000256" key="1">
    <source>
        <dbReference type="SAM" id="Coils"/>
    </source>
</evidence>
<evidence type="ECO:0000313" key="3">
    <source>
        <dbReference type="Proteomes" id="UP000317243"/>
    </source>
</evidence>
<accession>A0A5C5VU62</accession>
<dbReference type="RefSeq" id="WP_146512129.1">
    <property type="nucleotide sequence ID" value="NZ_SIHI01000045.1"/>
</dbReference>
<sequence length="201" mass="22842">MPETTHSKSKIADRALRIPVSREWHTEPLRDDLREIQESSEAFQEDLKDVLERANRIKRQDFATAAEAESVCVDLVQSLQHEVSLRERITEFLTDEADSQPVVYQELSERKQAVIREVGELLESIGFTANPHGISRIPHTETGMWKPEWAKSHPKYVALLKDIAALDSDLVTSRHLSEEHAGLIQQVQSELNSMRGAELPV</sequence>